<keyword evidence="1" id="KW-0805">Transcription regulation</keyword>
<organism evidence="5 6">
    <name type="scientific">Mariprofundus micogutta</name>
    <dbReference type="NCBI Taxonomy" id="1921010"/>
    <lineage>
        <taxon>Bacteria</taxon>
        <taxon>Pseudomonadati</taxon>
        <taxon>Pseudomonadota</taxon>
        <taxon>Candidatius Mariprofundia</taxon>
        <taxon>Mariprofundales</taxon>
        <taxon>Mariprofundaceae</taxon>
        <taxon>Mariprofundus</taxon>
    </lineage>
</organism>
<dbReference type="Pfam" id="PF01047">
    <property type="entry name" value="MarR"/>
    <property type="match status" value="1"/>
</dbReference>
<protein>
    <submittedName>
        <fullName evidence="5">Transcriptional regulator SlyA</fullName>
    </submittedName>
</protein>
<dbReference type="InterPro" id="IPR036390">
    <property type="entry name" value="WH_DNA-bd_sf"/>
</dbReference>
<dbReference type="InterPro" id="IPR036388">
    <property type="entry name" value="WH-like_DNA-bd_sf"/>
</dbReference>
<feature type="domain" description="HTH marR-type" evidence="4">
    <location>
        <begin position="1"/>
        <end position="149"/>
    </location>
</feature>
<dbReference type="PRINTS" id="PR00598">
    <property type="entry name" value="HTHMARR"/>
</dbReference>
<gene>
    <name evidence="5" type="ORF">MMIC_P2199</name>
</gene>
<dbReference type="PANTHER" id="PTHR42756">
    <property type="entry name" value="TRANSCRIPTIONAL REGULATOR, MARR"/>
    <property type="match status" value="1"/>
</dbReference>
<dbReference type="RefSeq" id="WP_072660520.1">
    <property type="nucleotide sequence ID" value="NZ_BDFD01000023.1"/>
</dbReference>
<comment type="caution">
    <text evidence="5">The sequence shown here is derived from an EMBL/GenBank/DDBJ whole genome shotgun (WGS) entry which is preliminary data.</text>
</comment>
<dbReference type="SUPFAM" id="SSF46785">
    <property type="entry name" value="Winged helix' DNA-binding domain"/>
    <property type="match status" value="1"/>
</dbReference>
<evidence type="ECO:0000256" key="1">
    <source>
        <dbReference type="ARBA" id="ARBA00023015"/>
    </source>
</evidence>
<evidence type="ECO:0000313" key="5">
    <source>
        <dbReference type="EMBL" id="GAV21219.1"/>
    </source>
</evidence>
<accession>A0A1L8CQX8</accession>
<keyword evidence="3" id="KW-0804">Transcription</keyword>
<name>A0A1L8CQX8_9PROT</name>
<dbReference type="GO" id="GO:0003677">
    <property type="term" value="F:DNA binding"/>
    <property type="evidence" value="ECO:0007669"/>
    <property type="project" value="UniProtKB-KW"/>
</dbReference>
<sequence length="151" mass="17058">MSESILDFQLEQAIGLNVNRTAFLMTEEIARRFAANAYSLSAQDFSILFRLMKQGPMTQVEIAALTMRDKTTITRRIDGLVKKALVERKSCQEDRRCFRIALTEAGNQALAVMVPLVRSFQQEVLSDIPAEEKAIAIKTLKHISDKLISIR</sequence>
<reference evidence="5 6" key="1">
    <citation type="journal article" date="2017" name="Arch. Microbiol.">
        <title>Mariprofundus micogutta sp. nov., a novel iron-oxidizing zetaproteobacterium isolated from a deep-sea hydrothermal field at the Bayonnaise knoll of the Izu-Ogasawara arc, and a description of Mariprofundales ord. nov. and Zetaproteobacteria classis nov.</title>
        <authorList>
            <person name="Makita H."/>
            <person name="Tanaka E."/>
            <person name="Mitsunobu S."/>
            <person name="Miyazaki M."/>
            <person name="Nunoura T."/>
            <person name="Uematsu K."/>
            <person name="Takaki Y."/>
            <person name="Nishi S."/>
            <person name="Shimamura S."/>
            <person name="Takai K."/>
        </authorList>
    </citation>
    <scope>NUCLEOTIDE SEQUENCE [LARGE SCALE GENOMIC DNA]</scope>
    <source>
        <strain evidence="5 6">ET2</strain>
    </source>
</reference>
<dbReference type="EMBL" id="BDFD01000023">
    <property type="protein sequence ID" value="GAV21219.1"/>
    <property type="molecule type" value="Genomic_DNA"/>
</dbReference>
<dbReference type="GO" id="GO:0003700">
    <property type="term" value="F:DNA-binding transcription factor activity"/>
    <property type="evidence" value="ECO:0007669"/>
    <property type="project" value="InterPro"/>
</dbReference>
<dbReference type="Gene3D" id="1.10.10.10">
    <property type="entry name" value="Winged helix-like DNA-binding domain superfamily/Winged helix DNA-binding domain"/>
    <property type="match status" value="1"/>
</dbReference>
<keyword evidence="2" id="KW-0238">DNA-binding</keyword>
<keyword evidence="6" id="KW-1185">Reference proteome</keyword>
<dbReference type="Proteomes" id="UP000231632">
    <property type="component" value="Unassembled WGS sequence"/>
</dbReference>
<evidence type="ECO:0000256" key="2">
    <source>
        <dbReference type="ARBA" id="ARBA00023125"/>
    </source>
</evidence>
<dbReference type="STRING" id="1921010.MMIC_P2199"/>
<dbReference type="AlphaFoldDB" id="A0A1L8CQX8"/>
<evidence type="ECO:0000259" key="4">
    <source>
        <dbReference type="PROSITE" id="PS50995"/>
    </source>
</evidence>
<dbReference type="SMART" id="SM00347">
    <property type="entry name" value="HTH_MARR"/>
    <property type="match status" value="1"/>
</dbReference>
<dbReference type="InterPro" id="IPR000835">
    <property type="entry name" value="HTH_MarR-typ"/>
</dbReference>
<proteinExistence type="predicted"/>
<dbReference type="OrthoDB" id="32523at2"/>
<evidence type="ECO:0000256" key="3">
    <source>
        <dbReference type="ARBA" id="ARBA00023163"/>
    </source>
</evidence>
<evidence type="ECO:0000313" key="6">
    <source>
        <dbReference type="Proteomes" id="UP000231632"/>
    </source>
</evidence>
<dbReference type="PROSITE" id="PS50995">
    <property type="entry name" value="HTH_MARR_2"/>
    <property type="match status" value="1"/>
</dbReference>
<dbReference type="PANTHER" id="PTHR42756:SF1">
    <property type="entry name" value="TRANSCRIPTIONAL REPRESSOR OF EMRAB OPERON"/>
    <property type="match status" value="1"/>
</dbReference>